<dbReference type="Proteomes" id="UP000306918">
    <property type="component" value="Unassembled WGS sequence"/>
</dbReference>
<reference evidence="2 3" key="1">
    <citation type="submission" date="2019-04" db="EMBL/GenBank/DDBJ databases">
        <title>Niastella caeni sp. nov., isolated from activated sludge.</title>
        <authorList>
            <person name="Sheng M."/>
        </authorList>
    </citation>
    <scope>NUCLEOTIDE SEQUENCE [LARGE SCALE GENOMIC DNA]</scope>
    <source>
        <strain evidence="2 3">HX-2-15</strain>
    </source>
</reference>
<accession>A0A4S8H9M9</accession>
<dbReference type="CDD" id="cd00146">
    <property type="entry name" value="PKD"/>
    <property type="match status" value="1"/>
</dbReference>
<proteinExistence type="predicted"/>
<evidence type="ECO:0000313" key="3">
    <source>
        <dbReference type="Proteomes" id="UP000306918"/>
    </source>
</evidence>
<dbReference type="InterPro" id="IPR035986">
    <property type="entry name" value="PKD_dom_sf"/>
</dbReference>
<comment type="caution">
    <text evidence="2">The sequence shown here is derived from an EMBL/GenBank/DDBJ whole genome shotgun (WGS) entry which is preliminary data.</text>
</comment>
<gene>
    <name evidence="2" type="ORF">FAM09_28715</name>
</gene>
<name>A0A4S8H9M9_9BACT</name>
<organism evidence="2 3">
    <name type="scientific">Niastella caeni</name>
    <dbReference type="NCBI Taxonomy" id="2569763"/>
    <lineage>
        <taxon>Bacteria</taxon>
        <taxon>Pseudomonadati</taxon>
        <taxon>Bacteroidota</taxon>
        <taxon>Chitinophagia</taxon>
        <taxon>Chitinophagales</taxon>
        <taxon>Chitinophagaceae</taxon>
        <taxon>Niastella</taxon>
    </lineage>
</organism>
<evidence type="ECO:0000259" key="1">
    <source>
        <dbReference type="PROSITE" id="PS50093"/>
    </source>
</evidence>
<keyword evidence="3" id="KW-1185">Reference proteome</keyword>
<dbReference type="EMBL" id="STFF01000013">
    <property type="protein sequence ID" value="THU31608.1"/>
    <property type="molecule type" value="Genomic_DNA"/>
</dbReference>
<dbReference type="Gene3D" id="2.60.40.10">
    <property type="entry name" value="Immunoglobulins"/>
    <property type="match status" value="1"/>
</dbReference>
<protein>
    <recommendedName>
        <fullName evidence="1">PKD domain-containing protein</fullName>
    </recommendedName>
</protein>
<dbReference type="PROSITE" id="PS50093">
    <property type="entry name" value="PKD"/>
    <property type="match status" value="1"/>
</dbReference>
<feature type="domain" description="PKD" evidence="1">
    <location>
        <begin position="153"/>
        <end position="205"/>
    </location>
</feature>
<dbReference type="InterPro" id="IPR022409">
    <property type="entry name" value="PKD/Chitinase_dom"/>
</dbReference>
<dbReference type="OrthoDB" id="5381604at2"/>
<dbReference type="SMART" id="SM00089">
    <property type="entry name" value="PKD"/>
    <property type="match status" value="2"/>
</dbReference>
<dbReference type="PROSITE" id="PS51257">
    <property type="entry name" value="PROKAR_LIPOPROTEIN"/>
    <property type="match status" value="1"/>
</dbReference>
<sequence>MQKYITGLAILTTLVAGCKKDNYDDLSLLASAEDPQKLSALYEITQDNTGLVTITPNGESVSYYEVFYGDGTSTPAKVQPGDTTKHIYGEGVYNVKTVAHNLVGKTTELTKQLTVTFRAPENLEVTAAIDPANNFTVNVSATALYETHFAVYFGTGANEVPLSFNEGQTISHTYGTSGTYTIKVIALSGGAATTQITKNIIISSPLNLPLQFEAAASNYSFTNFDGGNASVIANPQVNGINTSAQVGRMVKGAGQVWGGSLIALSSPIDFSTNKIFRMKVFSPRAGAKVLLKVENATNSGISYEKEVTTSVANAWEDLVFDYTGINTSNAYHKIVLIFELGTMGDGSANFTFLFDDIRLVPNDVMLPLNFESSSLTYSFTDFDGGSATVINNPQLNGINTSSKVGQMVKNAGQVWGGSYIALTNPIDFSVLKTFRMKVFSPRANAKVLLKVENLSNGGISYEKEVTVGTANAWTDLSFDFSGINTGNSYQKIVLIFDLGTVGDGSSDFTFLFDDIRLM</sequence>
<dbReference type="InterPro" id="IPR000601">
    <property type="entry name" value="PKD_dom"/>
</dbReference>
<dbReference type="SUPFAM" id="SSF49299">
    <property type="entry name" value="PKD domain"/>
    <property type="match status" value="1"/>
</dbReference>
<dbReference type="AlphaFoldDB" id="A0A4S8H9M9"/>
<dbReference type="RefSeq" id="WP_136580614.1">
    <property type="nucleotide sequence ID" value="NZ_STFF01000013.1"/>
</dbReference>
<dbReference type="Gene3D" id="2.60.120.260">
    <property type="entry name" value="Galactose-binding domain-like"/>
    <property type="match status" value="1"/>
</dbReference>
<dbReference type="InterPro" id="IPR013783">
    <property type="entry name" value="Ig-like_fold"/>
</dbReference>
<evidence type="ECO:0000313" key="2">
    <source>
        <dbReference type="EMBL" id="THU31608.1"/>
    </source>
</evidence>